<dbReference type="Ensembl" id="ENSSANT00000016556.1">
    <property type="protein sequence ID" value="ENSSANP00000015521.1"/>
    <property type="gene ID" value="ENSSANG00000008195.1"/>
</dbReference>
<dbReference type="SUPFAM" id="SSF54695">
    <property type="entry name" value="POZ domain"/>
    <property type="match status" value="1"/>
</dbReference>
<dbReference type="SMART" id="SM00225">
    <property type="entry name" value="BTB"/>
    <property type="match status" value="1"/>
</dbReference>
<evidence type="ECO:0000313" key="4">
    <source>
        <dbReference type="Ensembl" id="ENSSANP00000015521.1"/>
    </source>
</evidence>
<keyword evidence="2" id="KW-0677">Repeat</keyword>
<dbReference type="Pfam" id="PF00651">
    <property type="entry name" value="BTB"/>
    <property type="match status" value="1"/>
</dbReference>
<dbReference type="PROSITE" id="PS50097">
    <property type="entry name" value="BTB"/>
    <property type="match status" value="1"/>
</dbReference>
<dbReference type="InterPro" id="IPR000210">
    <property type="entry name" value="BTB/POZ_dom"/>
</dbReference>
<evidence type="ECO:0000259" key="3">
    <source>
        <dbReference type="PROSITE" id="PS50097"/>
    </source>
</evidence>
<reference evidence="4" key="1">
    <citation type="submission" date="2025-08" db="UniProtKB">
        <authorList>
            <consortium name="Ensembl"/>
        </authorList>
    </citation>
    <scope>IDENTIFICATION</scope>
</reference>
<sequence length="139" mass="15516">MSGKAQSGYSEFCDASHSSEVLEALHEFHSSGLFTDVTLQSPSGQLCHCHKVVLSAHRSYFKVMFTLDMRECLNDTINLPCINAEILEALVSYVYTSKISITQNNIQSLLEATDLLQFNSLKKAFVHTYKAAQLFSSDK</sequence>
<name>A0A671L5K1_9TELE</name>
<reference evidence="4" key="2">
    <citation type="submission" date="2025-09" db="UniProtKB">
        <authorList>
            <consortium name="Ensembl"/>
        </authorList>
    </citation>
    <scope>IDENTIFICATION</scope>
</reference>
<feature type="domain" description="BTB" evidence="3">
    <location>
        <begin position="35"/>
        <end position="103"/>
    </location>
</feature>
<evidence type="ECO:0000313" key="5">
    <source>
        <dbReference type="Proteomes" id="UP000472260"/>
    </source>
</evidence>
<accession>A0A671L5K1</accession>
<dbReference type="PANTHER" id="PTHR24412:SF304">
    <property type="entry name" value="KELCH-LIKE PROTEIN 23"/>
    <property type="match status" value="1"/>
</dbReference>
<keyword evidence="5" id="KW-1185">Reference proteome</keyword>
<proteinExistence type="predicted"/>
<organism evidence="4 5">
    <name type="scientific">Sinocyclocheilus anshuiensis</name>
    <dbReference type="NCBI Taxonomy" id="1608454"/>
    <lineage>
        <taxon>Eukaryota</taxon>
        <taxon>Metazoa</taxon>
        <taxon>Chordata</taxon>
        <taxon>Craniata</taxon>
        <taxon>Vertebrata</taxon>
        <taxon>Euteleostomi</taxon>
        <taxon>Actinopterygii</taxon>
        <taxon>Neopterygii</taxon>
        <taxon>Teleostei</taxon>
        <taxon>Ostariophysi</taxon>
        <taxon>Cypriniformes</taxon>
        <taxon>Cyprinidae</taxon>
        <taxon>Cyprininae</taxon>
        <taxon>Sinocyclocheilus</taxon>
    </lineage>
</organism>
<dbReference type="Proteomes" id="UP000472260">
    <property type="component" value="Unassembled WGS sequence"/>
</dbReference>
<keyword evidence="1" id="KW-0880">Kelch repeat</keyword>
<protein>
    <recommendedName>
        <fullName evidence="3">BTB domain-containing protein</fullName>
    </recommendedName>
</protein>
<dbReference type="AlphaFoldDB" id="A0A671L5K1"/>
<dbReference type="Gene3D" id="3.30.710.10">
    <property type="entry name" value="Potassium Channel Kv1.1, Chain A"/>
    <property type="match status" value="1"/>
</dbReference>
<evidence type="ECO:0000256" key="2">
    <source>
        <dbReference type="ARBA" id="ARBA00022737"/>
    </source>
</evidence>
<evidence type="ECO:0000256" key="1">
    <source>
        <dbReference type="ARBA" id="ARBA00022441"/>
    </source>
</evidence>
<dbReference type="InterPro" id="IPR011333">
    <property type="entry name" value="SKP1/BTB/POZ_sf"/>
</dbReference>
<dbReference type="PANTHER" id="PTHR24412">
    <property type="entry name" value="KELCH PROTEIN"/>
    <property type="match status" value="1"/>
</dbReference>